<gene>
    <name evidence="2" type="ORF">NCTC8081_03263</name>
</gene>
<feature type="transmembrane region" description="Helical" evidence="1">
    <location>
        <begin position="205"/>
        <end position="221"/>
    </location>
</feature>
<dbReference type="AlphaFoldDB" id="A0A2X3KDB3"/>
<accession>A0A2X3KDB3</accession>
<feature type="transmembrane region" description="Helical" evidence="1">
    <location>
        <begin position="6"/>
        <end position="27"/>
    </location>
</feature>
<name>A0A2X3KDB3_CLOPF</name>
<protein>
    <submittedName>
        <fullName evidence="2">Uncharacterized protein</fullName>
    </submittedName>
</protein>
<evidence type="ECO:0000313" key="3">
    <source>
        <dbReference type="Proteomes" id="UP000250234"/>
    </source>
</evidence>
<feature type="transmembrane region" description="Helical" evidence="1">
    <location>
        <begin position="74"/>
        <end position="95"/>
    </location>
</feature>
<keyword evidence="1" id="KW-1133">Transmembrane helix</keyword>
<evidence type="ECO:0000256" key="1">
    <source>
        <dbReference type="SAM" id="Phobius"/>
    </source>
</evidence>
<dbReference type="Proteomes" id="UP000250234">
    <property type="component" value="Unassembled WGS sequence"/>
</dbReference>
<feature type="transmembrane region" description="Helical" evidence="1">
    <location>
        <begin position="164"/>
        <end position="185"/>
    </location>
</feature>
<feature type="transmembrane region" description="Helical" evidence="1">
    <location>
        <begin position="39"/>
        <end position="62"/>
    </location>
</feature>
<reference evidence="2 3" key="1">
    <citation type="submission" date="2018-06" db="EMBL/GenBank/DDBJ databases">
        <authorList>
            <consortium name="Pathogen Informatics"/>
            <person name="Doyle S."/>
        </authorList>
    </citation>
    <scope>NUCLEOTIDE SEQUENCE [LARGE SCALE GENOMIC DNA]</scope>
    <source>
        <strain evidence="2 3">NCTC8081</strain>
    </source>
</reference>
<proteinExistence type="predicted"/>
<organism evidence="2 3">
    <name type="scientific">Clostridium perfringens</name>
    <dbReference type="NCBI Taxonomy" id="1502"/>
    <lineage>
        <taxon>Bacteria</taxon>
        <taxon>Bacillati</taxon>
        <taxon>Bacillota</taxon>
        <taxon>Clostridia</taxon>
        <taxon>Eubacteriales</taxon>
        <taxon>Clostridiaceae</taxon>
        <taxon>Clostridium</taxon>
    </lineage>
</organism>
<sequence>MYIGIYFFIFLFVILVLLNLVFHISYLYSEKGFPSKNQFLFSCLIFVLYSVLLILLISIILIKKFPTSYFSIFILYHLTIFFFVYAINIFTIWFLKRLNKILNKFFKKLTKIKNCLEHHKNMFSKILHLLLSILLPKSDFYLIPLEYNFTQTIIWKNTILLRRILLVSYFSSILIFIFIFKNYIISLSINDPSINMELLKEDFKLYYNVFFLSSITVLIAFKNKKN</sequence>
<keyword evidence="1" id="KW-0472">Membrane</keyword>
<dbReference type="EMBL" id="UAWO01000007">
    <property type="protein sequence ID" value="SQC85470.1"/>
    <property type="molecule type" value="Genomic_DNA"/>
</dbReference>
<evidence type="ECO:0000313" key="2">
    <source>
        <dbReference type="EMBL" id="SQC85470.1"/>
    </source>
</evidence>
<keyword evidence="1" id="KW-0812">Transmembrane</keyword>